<dbReference type="PhylomeDB" id="A0A0G4IBZ9"/>
<dbReference type="SUPFAM" id="SSF55856">
    <property type="entry name" value="Cytochrome b5-like heme/steroid binding domain"/>
    <property type="match status" value="1"/>
</dbReference>
<dbReference type="InterPro" id="IPR050741">
    <property type="entry name" value="Acyl-CoA_dehydrogenase"/>
</dbReference>
<proteinExistence type="inferred from homology"/>
<dbReference type="Pfam" id="PF02770">
    <property type="entry name" value="Acyl-CoA_dh_M"/>
    <property type="match status" value="1"/>
</dbReference>
<dbReference type="Gene3D" id="2.40.110.10">
    <property type="entry name" value="Butyryl-CoA Dehydrogenase, subunit A, domain 2"/>
    <property type="match status" value="1"/>
</dbReference>
<dbReference type="VEuPathDB" id="CryptoDB:Cvel_12992"/>
<dbReference type="SUPFAM" id="SSF47203">
    <property type="entry name" value="Acyl-CoA dehydrogenase C-terminal domain-like"/>
    <property type="match status" value="1"/>
</dbReference>
<dbReference type="GO" id="GO:0003995">
    <property type="term" value="F:acyl-CoA dehydrogenase activity"/>
    <property type="evidence" value="ECO:0007669"/>
    <property type="project" value="TreeGrafter"/>
</dbReference>
<comment type="similarity">
    <text evidence="2">Belongs to the acyl-CoA dehydrogenase family.</text>
</comment>
<dbReference type="InterPro" id="IPR036250">
    <property type="entry name" value="AcylCo_DH-like_C"/>
</dbReference>
<dbReference type="InterPro" id="IPR009100">
    <property type="entry name" value="AcylCoA_DH/oxidase_NM_dom_sf"/>
</dbReference>
<keyword evidence="7" id="KW-0560">Oxidoreductase</keyword>
<dbReference type="Gene3D" id="1.20.140.10">
    <property type="entry name" value="Butyryl-CoA Dehydrogenase, subunit A, domain 3"/>
    <property type="match status" value="1"/>
</dbReference>
<dbReference type="AlphaFoldDB" id="A0A0G4IBZ9"/>
<keyword evidence="6" id="KW-0274">FAD</keyword>
<dbReference type="GO" id="GO:0033539">
    <property type="term" value="P:fatty acid beta-oxidation using acyl-CoA dehydrogenase"/>
    <property type="evidence" value="ECO:0007669"/>
    <property type="project" value="TreeGrafter"/>
</dbReference>
<protein>
    <recommendedName>
        <fullName evidence="9">Cytochrome b5 heme-binding domain-containing protein</fullName>
    </recommendedName>
</protein>
<reference evidence="10" key="1">
    <citation type="submission" date="2014-11" db="EMBL/GenBank/DDBJ databases">
        <authorList>
            <person name="Otto D Thomas"/>
            <person name="Naeem Raeece"/>
        </authorList>
    </citation>
    <scope>NUCLEOTIDE SEQUENCE</scope>
</reference>
<dbReference type="FunFam" id="3.10.120.10:FF:000007">
    <property type="entry name" value="Sulfite oxidase, mitochondrial"/>
    <property type="match status" value="1"/>
</dbReference>
<dbReference type="InterPro" id="IPR018506">
    <property type="entry name" value="Cyt_B5_heme-BS"/>
</dbReference>
<dbReference type="Pfam" id="PF00441">
    <property type="entry name" value="Acyl-CoA_dh_1"/>
    <property type="match status" value="1"/>
</dbReference>
<dbReference type="Pfam" id="PF02771">
    <property type="entry name" value="Acyl-CoA_dh_N"/>
    <property type="match status" value="1"/>
</dbReference>
<evidence type="ECO:0000256" key="1">
    <source>
        <dbReference type="ARBA" id="ARBA00001974"/>
    </source>
</evidence>
<dbReference type="Pfam" id="PF00173">
    <property type="entry name" value="Cyt-b5"/>
    <property type="match status" value="1"/>
</dbReference>
<dbReference type="GO" id="GO:0046872">
    <property type="term" value="F:metal ion binding"/>
    <property type="evidence" value="ECO:0007669"/>
    <property type="project" value="UniProtKB-KW"/>
</dbReference>
<dbReference type="GO" id="GO:0005737">
    <property type="term" value="C:cytoplasm"/>
    <property type="evidence" value="ECO:0007669"/>
    <property type="project" value="TreeGrafter"/>
</dbReference>
<dbReference type="SMART" id="SM01117">
    <property type="entry name" value="Cyt-b5"/>
    <property type="match status" value="1"/>
</dbReference>
<dbReference type="Gene3D" id="3.10.120.10">
    <property type="entry name" value="Cytochrome b5-like heme/steroid binding domain"/>
    <property type="match status" value="1"/>
</dbReference>
<dbReference type="Gene3D" id="1.10.540.10">
    <property type="entry name" value="Acyl-CoA dehydrogenase/oxidase, N-terminal domain"/>
    <property type="match status" value="1"/>
</dbReference>
<dbReference type="GO" id="GO:0050660">
    <property type="term" value="F:flavin adenine dinucleotide binding"/>
    <property type="evidence" value="ECO:0007669"/>
    <property type="project" value="InterPro"/>
</dbReference>
<dbReference type="FunFam" id="2.40.110.10:FF:000002">
    <property type="entry name" value="Acyl-CoA dehydrogenase fadE12"/>
    <property type="match status" value="1"/>
</dbReference>
<dbReference type="InterPro" id="IPR001199">
    <property type="entry name" value="Cyt_B5-like_heme/steroid-bd"/>
</dbReference>
<dbReference type="PROSITE" id="PS50255">
    <property type="entry name" value="CYTOCHROME_B5_2"/>
    <property type="match status" value="1"/>
</dbReference>
<evidence type="ECO:0000256" key="6">
    <source>
        <dbReference type="ARBA" id="ARBA00022827"/>
    </source>
</evidence>
<keyword evidence="5" id="KW-0479">Metal-binding</keyword>
<sequence length="538" mass="59309">MSKSFTVEEVARHNTEKDCWVVIHGGVYDVTNFLSEHPGGKKILLKAAGQDASAQFDKFHDVTKVLKQYEDLKIGTIGTGTAAAESSSAGSPAIIDDEEMGLFGDMVPYGDPAWYQGHKSPYYNETHRKVRKAVRHWVETELKPYVDEWDEAKKLPKSIFKSAAEAGILSAIVCSGWKDSGVPEWLGDAVKLPGGVSVDDFDAFSFLVACDEICRCGSGGVFWGLLGGLGIGLPPVMKFASEELQKKVVADCLRGDKNICLAITEPAAGSDVANLTTTAVKSADGKHYILNGEKKWITNGVFADYFTVACRTGKAGFGGLSLLLVSREFAGVSTRQMNCMGVWSSGTTFITFDDVKVPVENLIGEENKGFQYIMYNFNYERFGLCVSAARFSRVLYEEAFKYANKRKTFGKKLIEHQVIRHKLAEMARQIEAYWAQIEHICFQLNEMDSQEGFFKLGGPTALCKVQGSKLFEFCAREAAQIFGGLSYSRGGQGGKVERLYREVRAWAIPGGSEEIMLELGIRQQQKVSEKMQTLLAGM</sequence>
<evidence type="ECO:0000256" key="5">
    <source>
        <dbReference type="ARBA" id="ARBA00022723"/>
    </source>
</evidence>
<evidence type="ECO:0000259" key="9">
    <source>
        <dbReference type="PROSITE" id="PS50255"/>
    </source>
</evidence>
<dbReference type="EMBL" id="CDMZ01005811">
    <property type="protein sequence ID" value="CEM54727.1"/>
    <property type="molecule type" value="Genomic_DNA"/>
</dbReference>
<gene>
    <name evidence="10" type="ORF">Cvel_12992</name>
</gene>
<dbReference type="PROSITE" id="PS00191">
    <property type="entry name" value="CYTOCHROME_B5_1"/>
    <property type="match status" value="1"/>
</dbReference>
<dbReference type="InterPro" id="IPR046373">
    <property type="entry name" value="Acyl-CoA_Oxase/DH_mid-dom_sf"/>
</dbReference>
<dbReference type="InterPro" id="IPR013786">
    <property type="entry name" value="AcylCoA_DH/ox_N"/>
</dbReference>
<dbReference type="PRINTS" id="PR00363">
    <property type="entry name" value="CYTOCHROMEB5"/>
</dbReference>
<dbReference type="InterPro" id="IPR037069">
    <property type="entry name" value="AcylCoA_DH/ox_N_sf"/>
</dbReference>
<dbReference type="SUPFAM" id="SSF56645">
    <property type="entry name" value="Acyl-CoA dehydrogenase NM domain-like"/>
    <property type="match status" value="1"/>
</dbReference>
<accession>A0A0G4IBZ9</accession>
<dbReference type="PANTHER" id="PTHR48083:SF28">
    <property type="entry name" value="ACYL-COA DEHYDROGENASE FAMILY PROTEIN (AFU_ORTHOLOGUE AFUA_6G10880)-RELATED"/>
    <property type="match status" value="1"/>
</dbReference>
<name>A0A0G4IBZ9_9ALVE</name>
<evidence type="ECO:0000256" key="3">
    <source>
        <dbReference type="ARBA" id="ARBA00022617"/>
    </source>
</evidence>
<feature type="domain" description="Cytochrome b5 heme-binding" evidence="9">
    <location>
        <begin position="2"/>
        <end position="78"/>
    </location>
</feature>
<evidence type="ECO:0000313" key="10">
    <source>
        <dbReference type="EMBL" id="CEM54727.1"/>
    </source>
</evidence>
<dbReference type="PANTHER" id="PTHR48083">
    <property type="entry name" value="MEDIUM-CHAIN SPECIFIC ACYL-COA DEHYDROGENASE, MITOCHONDRIAL-RELATED"/>
    <property type="match status" value="1"/>
</dbReference>
<evidence type="ECO:0000256" key="4">
    <source>
        <dbReference type="ARBA" id="ARBA00022630"/>
    </source>
</evidence>
<comment type="cofactor">
    <cofactor evidence="1">
        <name>FAD</name>
        <dbReference type="ChEBI" id="CHEBI:57692"/>
    </cofactor>
</comment>
<evidence type="ECO:0000256" key="7">
    <source>
        <dbReference type="ARBA" id="ARBA00023002"/>
    </source>
</evidence>
<dbReference type="InterPro" id="IPR036400">
    <property type="entry name" value="Cyt_B5-like_heme/steroid_sf"/>
</dbReference>
<dbReference type="GO" id="GO:0020037">
    <property type="term" value="F:heme binding"/>
    <property type="evidence" value="ECO:0007669"/>
    <property type="project" value="InterPro"/>
</dbReference>
<keyword evidence="4" id="KW-0285">Flavoprotein</keyword>
<dbReference type="InterPro" id="IPR009075">
    <property type="entry name" value="AcylCo_DH/oxidase_C"/>
</dbReference>
<organism evidence="10">
    <name type="scientific">Chromera velia CCMP2878</name>
    <dbReference type="NCBI Taxonomy" id="1169474"/>
    <lineage>
        <taxon>Eukaryota</taxon>
        <taxon>Sar</taxon>
        <taxon>Alveolata</taxon>
        <taxon>Colpodellida</taxon>
        <taxon>Chromeraceae</taxon>
        <taxon>Chromera</taxon>
    </lineage>
</organism>
<dbReference type="InterPro" id="IPR006091">
    <property type="entry name" value="Acyl-CoA_Oxase/DH_mid-dom"/>
</dbReference>
<keyword evidence="3" id="KW-0349">Heme</keyword>
<evidence type="ECO:0000256" key="8">
    <source>
        <dbReference type="ARBA" id="ARBA00023004"/>
    </source>
</evidence>
<evidence type="ECO:0000256" key="2">
    <source>
        <dbReference type="ARBA" id="ARBA00009347"/>
    </source>
</evidence>
<keyword evidence="8" id="KW-0408">Iron</keyword>